<dbReference type="PRINTS" id="PR00038">
    <property type="entry name" value="HTHLUXR"/>
</dbReference>
<dbReference type="RefSeq" id="WP_158618640.1">
    <property type="nucleotide sequence ID" value="NZ_AP018449.1"/>
</dbReference>
<keyword evidence="4" id="KW-0238">DNA-binding</keyword>
<dbReference type="Proteomes" id="UP000276437">
    <property type="component" value="Chromosome"/>
</dbReference>
<accession>A0A348AGI6</accession>
<evidence type="ECO:0000256" key="1">
    <source>
        <dbReference type="ARBA" id="ARBA00023015"/>
    </source>
</evidence>
<keyword evidence="5" id="KW-1185">Reference proteome</keyword>
<keyword evidence="2" id="KW-0804">Transcription</keyword>
<dbReference type="SUPFAM" id="SSF46894">
    <property type="entry name" value="C-terminal effector domain of the bipartite response regulators"/>
    <property type="match status" value="1"/>
</dbReference>
<evidence type="ECO:0000259" key="3">
    <source>
        <dbReference type="SMART" id="SM00421"/>
    </source>
</evidence>
<evidence type="ECO:0000313" key="4">
    <source>
        <dbReference type="EMBL" id="BBB90184.1"/>
    </source>
</evidence>
<reference evidence="4 5" key="1">
    <citation type="journal article" date="2018" name="Int. J. Syst. Evol. Microbiol.">
        <title>Methylomusa anaerophila gen. nov., sp. nov., an anaerobic methanol-utilizing bacterium isolated from a microbial fuel cell.</title>
        <authorList>
            <person name="Amano N."/>
            <person name="Yamamuro A."/>
            <person name="Miyahara M."/>
            <person name="Kouzuma A."/>
            <person name="Abe T."/>
            <person name="Watanabe K."/>
        </authorList>
    </citation>
    <scope>NUCLEOTIDE SEQUENCE [LARGE SCALE GENOMIC DNA]</scope>
    <source>
        <strain evidence="4 5">MMFC1</strain>
    </source>
</reference>
<dbReference type="InterPro" id="IPR029016">
    <property type="entry name" value="GAF-like_dom_sf"/>
</dbReference>
<dbReference type="InterPro" id="IPR036388">
    <property type="entry name" value="WH-like_DNA-bd_sf"/>
</dbReference>
<evidence type="ECO:0000313" key="5">
    <source>
        <dbReference type="Proteomes" id="UP000276437"/>
    </source>
</evidence>
<dbReference type="Gene3D" id="1.10.10.10">
    <property type="entry name" value="Winged helix-like DNA-binding domain superfamily/Winged helix DNA-binding domain"/>
    <property type="match status" value="1"/>
</dbReference>
<proteinExistence type="predicted"/>
<gene>
    <name evidence="4" type="ORF">MAMMFC1_00832</name>
</gene>
<dbReference type="SMART" id="SM00421">
    <property type="entry name" value="HTH_LUXR"/>
    <property type="match status" value="1"/>
</dbReference>
<evidence type="ECO:0000256" key="2">
    <source>
        <dbReference type="ARBA" id="ARBA00023163"/>
    </source>
</evidence>
<organism evidence="4 5">
    <name type="scientific">Methylomusa anaerophila</name>
    <dbReference type="NCBI Taxonomy" id="1930071"/>
    <lineage>
        <taxon>Bacteria</taxon>
        <taxon>Bacillati</taxon>
        <taxon>Bacillota</taxon>
        <taxon>Negativicutes</taxon>
        <taxon>Selenomonadales</taxon>
        <taxon>Sporomusaceae</taxon>
        <taxon>Methylomusa</taxon>
    </lineage>
</organism>
<dbReference type="EMBL" id="AP018449">
    <property type="protein sequence ID" value="BBB90184.1"/>
    <property type="molecule type" value="Genomic_DNA"/>
</dbReference>
<dbReference type="GO" id="GO:0006355">
    <property type="term" value="P:regulation of DNA-templated transcription"/>
    <property type="evidence" value="ECO:0007669"/>
    <property type="project" value="InterPro"/>
</dbReference>
<dbReference type="GO" id="GO:0003677">
    <property type="term" value="F:DNA binding"/>
    <property type="evidence" value="ECO:0007669"/>
    <property type="project" value="UniProtKB-KW"/>
</dbReference>
<dbReference type="InterPro" id="IPR016032">
    <property type="entry name" value="Sig_transdc_resp-reg_C-effctor"/>
</dbReference>
<dbReference type="Gene3D" id="3.30.450.40">
    <property type="match status" value="1"/>
</dbReference>
<name>A0A348AGI6_9FIRM</name>
<protein>
    <submittedName>
        <fullName evidence="4">DNA-binding transcriptional regulator DhaR</fullName>
    </submittedName>
</protein>
<dbReference type="Pfam" id="PF00196">
    <property type="entry name" value="GerE"/>
    <property type="match status" value="1"/>
</dbReference>
<dbReference type="AlphaFoldDB" id="A0A348AGI6"/>
<feature type="domain" description="HTH luxR-type" evidence="3">
    <location>
        <begin position="201"/>
        <end position="258"/>
    </location>
</feature>
<keyword evidence="1" id="KW-0805">Transcription regulation</keyword>
<dbReference type="KEGG" id="mana:MAMMFC1_00832"/>
<dbReference type="InterPro" id="IPR000792">
    <property type="entry name" value="Tscrpt_reg_LuxR_C"/>
</dbReference>
<dbReference type="OrthoDB" id="1137593at2"/>
<sequence length="263" mass="30069">MENNIKTINEINITNRSIAPKVVLQEEDLQGLLKNNERLVSICKSILRRIPDSFFSMGNILMLCDNRGYITNLTGDLEIIQWLFERSFKLGTCMNFESSGLNAVSLALQTAQLSEVKWRLHHCVSLRRWSSVAIPVEVRESIIGMLNLMTPLTIETAESKVIVQLLSDYISIRLEQNDKNDKFYYSADKREFYGTLILSTDLNLTIKEIEVIYRLYIGEKLAELPGKMSLSPNTIKSHVKSIYGKFGVSKLNDCLDEVHQLFL</sequence>